<accession>A0A0J9E399</accession>
<dbReference type="EMBL" id="LFTY01000002">
    <property type="protein sequence ID" value="KMW57250.1"/>
    <property type="molecule type" value="Genomic_DNA"/>
</dbReference>
<comment type="caution">
    <text evidence="2">The sequence shown here is derived from an EMBL/GenBank/DDBJ whole genome shotgun (WGS) entry which is preliminary data.</text>
</comment>
<name>A0A0J9E399_9RHOB</name>
<gene>
    <name evidence="2" type="ORF">AIOL_002211</name>
</gene>
<feature type="region of interest" description="Disordered" evidence="1">
    <location>
        <begin position="23"/>
        <end position="48"/>
    </location>
</feature>
<evidence type="ECO:0000313" key="2">
    <source>
        <dbReference type="EMBL" id="KMW57250.1"/>
    </source>
</evidence>
<dbReference type="AlphaFoldDB" id="A0A0J9E399"/>
<evidence type="ECO:0000313" key="3">
    <source>
        <dbReference type="Proteomes" id="UP000037178"/>
    </source>
</evidence>
<keyword evidence="3" id="KW-1185">Reference proteome</keyword>
<sequence length="48" mass="5465">MLQGHGFLCFKLLRVLGGHMTEVDHATSSQKEHPKRHAKDEKDEVVHS</sequence>
<evidence type="ECO:0000256" key="1">
    <source>
        <dbReference type="SAM" id="MobiDB-lite"/>
    </source>
</evidence>
<proteinExistence type="predicted"/>
<organism evidence="2 3">
    <name type="scientific">Candidatus Rhodobacter oscarellae</name>
    <dbReference type="NCBI Taxonomy" id="1675527"/>
    <lineage>
        <taxon>Bacteria</taxon>
        <taxon>Pseudomonadati</taxon>
        <taxon>Pseudomonadota</taxon>
        <taxon>Alphaproteobacteria</taxon>
        <taxon>Rhodobacterales</taxon>
        <taxon>Rhodobacter group</taxon>
        <taxon>Rhodobacter</taxon>
    </lineage>
</organism>
<dbReference type="Proteomes" id="UP000037178">
    <property type="component" value="Unassembled WGS sequence"/>
</dbReference>
<protein>
    <submittedName>
        <fullName evidence="2">Uncharacterized protein</fullName>
    </submittedName>
</protein>
<reference evidence="2 3" key="1">
    <citation type="submission" date="2015-06" db="EMBL/GenBank/DDBJ databases">
        <title>Draft genome sequence of an Alphaproteobacteria species associated to the Mediterranean sponge Oscarella lobularis.</title>
        <authorList>
            <person name="Jourda C."/>
            <person name="Santini S."/>
            <person name="Claverie J.-M."/>
        </authorList>
    </citation>
    <scope>NUCLEOTIDE SEQUENCE [LARGE SCALE GENOMIC DNA]</scope>
    <source>
        <strain evidence="2">IGS</strain>
    </source>
</reference>
<feature type="compositionally biased region" description="Basic and acidic residues" evidence="1">
    <location>
        <begin position="38"/>
        <end position="48"/>
    </location>
</feature>